<reference evidence="2" key="1">
    <citation type="submission" date="2014-07" db="EMBL/GenBank/DDBJ databases">
        <authorList>
            <person name="Martin A.A"/>
            <person name="De Silva N."/>
        </authorList>
    </citation>
    <scope>NUCLEOTIDE SEQUENCE</scope>
</reference>
<dbReference type="AlphaFoldDB" id="A0A0K0F8P0"/>
<reference evidence="3" key="2">
    <citation type="submission" date="2015-08" db="UniProtKB">
        <authorList>
            <consortium name="WormBaseParasite"/>
        </authorList>
    </citation>
    <scope>IDENTIFICATION</scope>
</reference>
<keyword evidence="2" id="KW-1185">Reference proteome</keyword>
<name>A0A0K0F8P0_STRVS</name>
<evidence type="ECO:0000313" key="3">
    <source>
        <dbReference type="WBParaSite" id="SVE_0519000.1"/>
    </source>
</evidence>
<organism evidence="2 3">
    <name type="scientific">Strongyloides venezuelensis</name>
    <name type="common">Threadworm</name>
    <dbReference type="NCBI Taxonomy" id="75913"/>
    <lineage>
        <taxon>Eukaryota</taxon>
        <taxon>Metazoa</taxon>
        <taxon>Ecdysozoa</taxon>
        <taxon>Nematoda</taxon>
        <taxon>Chromadorea</taxon>
        <taxon>Rhabditida</taxon>
        <taxon>Tylenchina</taxon>
        <taxon>Panagrolaimomorpha</taxon>
        <taxon>Strongyloidoidea</taxon>
        <taxon>Strongyloididae</taxon>
        <taxon>Strongyloides</taxon>
    </lineage>
</organism>
<dbReference type="WBParaSite" id="SVE_0519000.1">
    <property type="protein sequence ID" value="SVE_0519000.1"/>
    <property type="gene ID" value="SVE_0519000"/>
</dbReference>
<proteinExistence type="predicted"/>
<accession>A0A0K0F8P0</accession>
<feature type="compositionally biased region" description="Polar residues" evidence="1">
    <location>
        <begin position="733"/>
        <end position="749"/>
    </location>
</feature>
<evidence type="ECO:0000256" key="1">
    <source>
        <dbReference type="SAM" id="MobiDB-lite"/>
    </source>
</evidence>
<dbReference type="Proteomes" id="UP000035680">
    <property type="component" value="Unassembled WGS sequence"/>
</dbReference>
<evidence type="ECO:0000313" key="2">
    <source>
        <dbReference type="Proteomes" id="UP000035680"/>
    </source>
</evidence>
<protein>
    <submittedName>
        <fullName evidence="3">RING-type domain-containing protein</fullName>
    </submittedName>
</protein>
<feature type="region of interest" description="Disordered" evidence="1">
    <location>
        <begin position="726"/>
        <end position="754"/>
    </location>
</feature>
<sequence length="1133" mass="131560">MFLPNKGRKKHSQVFDYFCNWSDEGIDKMLNMLMQDITSTDVHEKLGYFSVPDDNIDQFFDNIRHSQRKEDSYSNIDPSTVQQIEFFKRVAVSEYIGNFLENFDAVMNDPTLDTKQLQKLPRPDEFFQLTEEDFVKRIDATKDSINKIPFPEKYISNLKDACCKACGSFTNDSEKETKLLDNMIDLSRKQQDLNTHDTIIQHLDKHQLQRGFKYYNTPGVKKQYQFYKSKEEIDLEAIEFFIRLDFDKIMTKMEISKVRDSITPINSCNTNGIDIHRLSFDKFYELAKDPKNTVESLKKEGKIIDDAFLTYLNSQYILCRKHGYDFSVDPSKALTKYFRDNIVPAVYDNVNDWFIETVLLIKGIILLNEEVELEHKLSWYEYIFIGQRSYQLASIKYKLLCDGKDEAPPSFTDAIDAIIDRYVKENSSDDSMVKCKPVKGDPLVHQFIREVDRDILKLGATAIAYPFNEENLRLRQFPKEILFLRKIKGLEQFRIAKLKGSKCNISKPNIRKKVNREMKSSYASVRDSFNALSNKEFEAPQHYLDAVDMLADQFKNIFSKIHHSRLQIYLAHLITNLEMISIKFVLEDKSSKFYLLEEILRDTEYTDGRLTRNSIVHPVWLTELSKNIGILDRNGNKIQFPEFEREVNIQRIAFNLREVLSSFEMFPRELNSLSDSEHDESDTESEDTDIFEDALPENFQLSEERLKQLGLLNEVISKNSVEEKCSIEEKTSEGSQQESSNALQKPTTSKDNEDEICMSNSKVMSTHESIKQISVNETAPVFDCQLQKACCSVDKSSLKDLLQICKKGNEIRELSMQDVSCIDKIMGQIVMNFISQTEECDNISDEVLKQKIAHLANLFEKDPTELHNISELAFRKAKQVKDEHEFKTKMKVNNKRNLHINNRVTNIENYIKGQLGFHASIKYDKLSTSHDVQPKIFESCNLMKQKKQSSNTSSFEELSSSIQLTASNNLTEDCKGDEKKSNNIQILPPLTNCKPSTSKESPPSTFIDDVVYKNDNLNYLLQQCVKNRRQPNNEEREFYCLPSSCRMPPLINQALGQCSEISRYTSAAILFTEKITSKEKQIIYKNDKSLINKLEEIYKPRNKGIPDKYREEVERIFALTEQKKVFDHLNSFN</sequence>